<dbReference type="Pfam" id="PF06397">
    <property type="entry name" value="Desulfoferrod_N"/>
    <property type="match status" value="1"/>
</dbReference>
<evidence type="ECO:0000256" key="7">
    <source>
        <dbReference type="ARBA" id="ARBA00022982"/>
    </source>
</evidence>
<feature type="domain" description="Desulfoferrodoxin ferrous iron-binding" evidence="13">
    <location>
        <begin position="42"/>
        <end position="125"/>
    </location>
</feature>
<evidence type="ECO:0000256" key="10">
    <source>
        <dbReference type="ARBA" id="ARBA00031398"/>
    </source>
</evidence>
<dbReference type="AlphaFoldDB" id="A0A5C1QI16"/>
<dbReference type="NCBIfam" id="TIGR00319">
    <property type="entry name" value="desulf_FeS4"/>
    <property type="match status" value="1"/>
</dbReference>
<dbReference type="InterPro" id="IPR004793">
    <property type="entry name" value="Desulfoferrodoxin_rbo"/>
</dbReference>
<evidence type="ECO:0000256" key="12">
    <source>
        <dbReference type="PIRSR" id="PIRSR604793-1"/>
    </source>
</evidence>
<dbReference type="SUPFAM" id="SSF57802">
    <property type="entry name" value="Rubredoxin-like"/>
    <property type="match status" value="1"/>
</dbReference>
<dbReference type="GO" id="GO:0019430">
    <property type="term" value="P:removal of superoxide radicals"/>
    <property type="evidence" value="ECO:0007669"/>
    <property type="project" value="InterPro"/>
</dbReference>
<dbReference type="PANTHER" id="PTHR36541">
    <property type="entry name" value="SUPEROXIDE REDUCTASE-RELATED"/>
    <property type="match status" value="1"/>
</dbReference>
<comment type="catalytic activity">
    <reaction evidence="11">
        <text>reduced [rubredoxin] + superoxide + 2 H(+) = oxidized [rubredoxin] + H2O2</text>
        <dbReference type="Rhea" id="RHEA:21324"/>
        <dbReference type="Rhea" id="RHEA-COMP:10302"/>
        <dbReference type="Rhea" id="RHEA-COMP:10303"/>
        <dbReference type="ChEBI" id="CHEBI:15378"/>
        <dbReference type="ChEBI" id="CHEBI:16240"/>
        <dbReference type="ChEBI" id="CHEBI:18421"/>
        <dbReference type="ChEBI" id="CHEBI:29033"/>
        <dbReference type="ChEBI" id="CHEBI:29034"/>
        <dbReference type="EC" id="1.15.1.2"/>
    </reaction>
</comment>
<feature type="binding site" evidence="12">
    <location>
        <position position="29"/>
    </location>
    <ligand>
        <name>Fe cation</name>
        <dbReference type="ChEBI" id="CHEBI:24875"/>
        <label>1</label>
    </ligand>
</feature>
<accession>A0A5C1QI16</accession>
<evidence type="ECO:0000259" key="13">
    <source>
        <dbReference type="Pfam" id="PF01880"/>
    </source>
</evidence>
<evidence type="ECO:0000256" key="1">
    <source>
        <dbReference type="ARBA" id="ARBA00001973"/>
    </source>
</evidence>
<feature type="binding site" evidence="12">
    <location>
        <position position="117"/>
    </location>
    <ligand>
        <name>Fe cation</name>
        <dbReference type="ChEBI" id="CHEBI:24875"/>
        <label>1</label>
    </ligand>
</feature>
<dbReference type="NCBIfam" id="TIGR00320">
    <property type="entry name" value="dfx_rbo"/>
    <property type="match status" value="1"/>
</dbReference>
<feature type="binding site" evidence="12">
    <location>
        <position position="120"/>
    </location>
    <ligand>
        <name>Fe cation</name>
        <dbReference type="ChEBI" id="CHEBI:24875"/>
        <label>1</label>
    </ligand>
</feature>
<evidence type="ECO:0000256" key="9">
    <source>
        <dbReference type="ARBA" id="ARBA00024690"/>
    </source>
</evidence>
<feature type="binding site" evidence="12">
    <location>
        <position position="10"/>
    </location>
    <ligand>
        <name>Fe cation</name>
        <dbReference type="ChEBI" id="CHEBI:24875"/>
        <label>1</label>
    </ligand>
</feature>
<keyword evidence="8 12" id="KW-0408">Iron</keyword>
<dbReference type="GO" id="GO:0050605">
    <property type="term" value="F:superoxide reductase activity"/>
    <property type="evidence" value="ECO:0007669"/>
    <property type="project" value="UniProtKB-EC"/>
</dbReference>
<feature type="binding site" evidence="12">
    <location>
        <position position="49"/>
    </location>
    <ligand>
        <name>Fe cation</name>
        <dbReference type="ChEBI" id="CHEBI:24875"/>
        <label>2</label>
        <note>catalytic</note>
    </ligand>
</feature>
<evidence type="ECO:0000259" key="14">
    <source>
        <dbReference type="Pfam" id="PF06397"/>
    </source>
</evidence>
<dbReference type="SUPFAM" id="SSF49367">
    <property type="entry name" value="Superoxide reductase-like"/>
    <property type="match status" value="1"/>
</dbReference>
<comment type="cofactor">
    <cofactor evidence="1">
        <name>Cu(2+)</name>
        <dbReference type="ChEBI" id="CHEBI:29036"/>
    </cofactor>
</comment>
<evidence type="ECO:0000313" key="15">
    <source>
        <dbReference type="EMBL" id="QEN06186.1"/>
    </source>
</evidence>
<evidence type="ECO:0000256" key="11">
    <source>
        <dbReference type="ARBA" id="ARBA00047448"/>
    </source>
</evidence>
<feature type="binding site" evidence="12">
    <location>
        <position position="30"/>
    </location>
    <ligand>
        <name>Fe cation</name>
        <dbReference type="ChEBI" id="CHEBI:24875"/>
        <label>1</label>
    </ligand>
</feature>
<dbReference type="KEGG" id="sper:EW093_16330"/>
<evidence type="ECO:0000256" key="6">
    <source>
        <dbReference type="ARBA" id="ARBA00022723"/>
    </source>
</evidence>
<dbReference type="InterPro" id="IPR051233">
    <property type="entry name" value="Desulfoferrodoxin_SOR"/>
</dbReference>
<comment type="cofactor">
    <cofactor evidence="12">
        <name>Fe(2+)</name>
        <dbReference type="ChEBI" id="CHEBI:29033"/>
    </cofactor>
    <text evidence="12">Binds 1 Fe(2+) ion per subunit. The iron ion 2 is coordinated via four histidines and one cysteine residue.</text>
</comment>
<protein>
    <recommendedName>
        <fullName evidence="4">Desulfoferrodoxin</fullName>
        <ecNumber evidence="3">1.15.1.2</ecNumber>
    </recommendedName>
    <alternativeName>
        <fullName evidence="10">Superoxide reductase</fullName>
    </alternativeName>
</protein>
<evidence type="ECO:0000256" key="3">
    <source>
        <dbReference type="ARBA" id="ARBA00012679"/>
    </source>
</evidence>
<dbReference type="InterPro" id="IPR036073">
    <property type="entry name" value="Desulfoferrodoxin_Fe-bd_dom_sf"/>
</dbReference>
<dbReference type="InterPro" id="IPR004462">
    <property type="entry name" value="Desulfoferrodoxin_N"/>
</dbReference>
<dbReference type="PANTHER" id="PTHR36541:SF1">
    <property type="entry name" value="SUPEROXIDE REDUCTASE-RELATED"/>
    <property type="match status" value="1"/>
</dbReference>
<reference evidence="15 16" key="1">
    <citation type="submission" date="2019-02" db="EMBL/GenBank/DDBJ databases">
        <authorList>
            <person name="Fomenkov A."/>
            <person name="Dubinina G."/>
            <person name="Grabovich M."/>
            <person name="Vincze T."/>
            <person name="Roberts R.J."/>
        </authorList>
    </citation>
    <scope>NUCLEOTIDE SEQUENCE [LARGE SCALE GENOMIC DNA]</scope>
    <source>
        <strain evidence="15 16">P</strain>
    </source>
</reference>
<comment type="similarity">
    <text evidence="2">Belongs to the desulfoferrodoxin family.</text>
</comment>
<dbReference type="EC" id="1.15.1.2" evidence="3"/>
<keyword evidence="5" id="KW-0813">Transport</keyword>
<dbReference type="InterPro" id="IPR038094">
    <property type="entry name" value="Desulfoferrodoxin_N_sf"/>
</dbReference>
<dbReference type="CDD" id="cd00974">
    <property type="entry name" value="DSRD"/>
    <property type="match status" value="1"/>
</dbReference>
<comment type="cofactor">
    <cofactor evidence="12">
        <name>Fe(3+)</name>
        <dbReference type="ChEBI" id="CHEBI:29034"/>
    </cofactor>
    <text evidence="12">Binds 1 Fe(3+) ion per subunit. The iron ion 1 is coordinated via 4 cysteine residues.</text>
</comment>
<feature type="binding site" evidence="12">
    <location>
        <position position="13"/>
    </location>
    <ligand>
        <name>Fe cation</name>
        <dbReference type="ChEBI" id="CHEBI:24875"/>
        <label>1</label>
    </ligand>
</feature>
<dbReference type="Pfam" id="PF01880">
    <property type="entry name" value="Desulfoferrodox"/>
    <property type="match status" value="1"/>
</dbReference>
<evidence type="ECO:0000256" key="8">
    <source>
        <dbReference type="ARBA" id="ARBA00023004"/>
    </source>
</evidence>
<feature type="binding site" evidence="12">
    <location>
        <position position="69"/>
    </location>
    <ligand>
        <name>Fe cation</name>
        <dbReference type="ChEBI" id="CHEBI:24875"/>
        <label>2</label>
        <note>catalytic</note>
    </ligand>
</feature>
<evidence type="ECO:0000256" key="4">
    <source>
        <dbReference type="ARBA" id="ARBA00014839"/>
    </source>
</evidence>
<dbReference type="Proteomes" id="UP000323824">
    <property type="component" value="Chromosome"/>
</dbReference>
<evidence type="ECO:0000256" key="2">
    <source>
        <dbReference type="ARBA" id="ARBA00005941"/>
    </source>
</evidence>
<name>A0A5C1QI16_9SPIO</name>
<evidence type="ECO:0000256" key="5">
    <source>
        <dbReference type="ARBA" id="ARBA00022448"/>
    </source>
</evidence>
<dbReference type="Gene3D" id="2.60.40.730">
    <property type="entry name" value="SOR catalytic domain"/>
    <property type="match status" value="1"/>
</dbReference>
<keyword evidence="6 12" id="KW-0479">Metal-binding</keyword>
<dbReference type="InterPro" id="IPR002742">
    <property type="entry name" value="Desulfoferrodoxin_Fe-bd_dom"/>
</dbReference>
<sequence length="125" mass="14038">MAKKLEIYKCEVCGNLVEVTDAGAGTLTCCNQKMTLLEEKTADSSTEKHVPVGSEGKYGIKVTVGSTLHPMTEEHYIQWIEVINGDYVNRKELKPGDAPEAEFYVPFKENLIIRSYCNLHGLWKN</sequence>
<dbReference type="EMBL" id="CP035807">
    <property type="protein sequence ID" value="QEN06186.1"/>
    <property type="molecule type" value="Genomic_DNA"/>
</dbReference>
<evidence type="ECO:0000313" key="16">
    <source>
        <dbReference type="Proteomes" id="UP000323824"/>
    </source>
</evidence>
<proteinExistence type="inferred from homology"/>
<comment type="function">
    <text evidence="9">Catalyzes the one-electron reduction of superoxide anion radical to hydrogen peroxide at a nonheme ferrous iron center. Plays a fundamental role in case of oxidative stress via its superoxide detoxification activity.</text>
</comment>
<dbReference type="NCBIfam" id="TIGR00332">
    <property type="entry name" value="neela_ferrous"/>
    <property type="match status" value="1"/>
</dbReference>
<keyword evidence="7" id="KW-0249">Electron transport</keyword>
<dbReference type="RefSeq" id="WP_149569420.1">
    <property type="nucleotide sequence ID" value="NZ_CP035807.1"/>
</dbReference>
<gene>
    <name evidence="15" type="ORF">EW093_16330</name>
</gene>
<dbReference type="OrthoDB" id="9814936at2"/>
<dbReference type="GO" id="GO:0005506">
    <property type="term" value="F:iron ion binding"/>
    <property type="evidence" value="ECO:0007669"/>
    <property type="project" value="InterPro"/>
</dbReference>
<dbReference type="Gene3D" id="2.20.28.100">
    <property type="entry name" value="Desulphoferrodoxin, N-terminal domain"/>
    <property type="match status" value="1"/>
</dbReference>
<keyword evidence="16" id="KW-1185">Reference proteome</keyword>
<feature type="binding site" evidence="12">
    <location>
        <position position="75"/>
    </location>
    <ligand>
        <name>Fe cation</name>
        <dbReference type="ChEBI" id="CHEBI:24875"/>
        <label>2</label>
        <note>catalytic</note>
    </ligand>
</feature>
<reference evidence="15 16" key="2">
    <citation type="submission" date="2019-09" db="EMBL/GenBank/DDBJ databases">
        <title>Complete Genome Sequence and Methylome Analysis of free living Spirochaetas.</title>
        <authorList>
            <person name="Leshcheva N."/>
            <person name="Mikheeva N."/>
        </authorList>
    </citation>
    <scope>NUCLEOTIDE SEQUENCE [LARGE SCALE GENOMIC DNA]</scope>
    <source>
        <strain evidence="15 16">P</strain>
    </source>
</reference>
<feature type="domain" description="Desulfoferrodoxin N-terminal" evidence="14">
    <location>
        <begin position="3"/>
        <end position="37"/>
    </location>
</feature>
<organism evidence="15 16">
    <name type="scientific">Thiospirochaeta perfilievii</name>
    <dbReference type="NCBI Taxonomy" id="252967"/>
    <lineage>
        <taxon>Bacteria</taxon>
        <taxon>Pseudomonadati</taxon>
        <taxon>Spirochaetota</taxon>
        <taxon>Spirochaetia</taxon>
        <taxon>Spirochaetales</taxon>
        <taxon>Spirochaetaceae</taxon>
        <taxon>Thiospirochaeta</taxon>
    </lineage>
</organism>